<evidence type="ECO:0000256" key="2">
    <source>
        <dbReference type="ARBA" id="ARBA00022737"/>
    </source>
</evidence>
<dbReference type="OrthoDB" id="191037at2759"/>
<dbReference type="InterPro" id="IPR015915">
    <property type="entry name" value="Kelch-typ_b-propeller"/>
</dbReference>
<name>A0A2P6SM88_ROSCH</name>
<dbReference type="PANTHER" id="PTHR46122">
    <property type="entry name" value="GALACTOSE OXIDASE/KELCH REPEAT PROTEIN-RELATED"/>
    <property type="match status" value="1"/>
</dbReference>
<gene>
    <name evidence="5" type="ORF">RchiOBHm_Chr1g0373981</name>
</gene>
<dbReference type="AlphaFoldDB" id="A0A2P6SM88"/>
<dbReference type="PROSITE" id="PS51153">
    <property type="entry name" value="RPW8"/>
    <property type="match status" value="1"/>
</dbReference>
<keyword evidence="6" id="KW-1185">Reference proteome</keyword>
<evidence type="ECO:0000256" key="1">
    <source>
        <dbReference type="ARBA" id="ARBA00022441"/>
    </source>
</evidence>
<dbReference type="GO" id="GO:0005634">
    <property type="term" value="C:nucleus"/>
    <property type="evidence" value="ECO:0007669"/>
    <property type="project" value="UniProtKB-ARBA"/>
</dbReference>
<reference evidence="5 6" key="1">
    <citation type="journal article" date="2018" name="Nat. Genet.">
        <title>The Rosa genome provides new insights in the design of modern roses.</title>
        <authorList>
            <person name="Bendahmane M."/>
        </authorList>
    </citation>
    <scope>NUCLEOTIDE SEQUENCE [LARGE SCALE GENOMIC DNA]</scope>
    <source>
        <strain evidence="6">cv. Old Blush</strain>
    </source>
</reference>
<feature type="region of interest" description="Disordered" evidence="3">
    <location>
        <begin position="359"/>
        <end position="384"/>
    </location>
</feature>
<dbReference type="Pfam" id="PF05659">
    <property type="entry name" value="RPW8"/>
    <property type="match status" value="1"/>
</dbReference>
<dbReference type="InterPro" id="IPR006652">
    <property type="entry name" value="Kelch_1"/>
</dbReference>
<dbReference type="Gene3D" id="2.120.10.80">
    <property type="entry name" value="Kelch-type beta propeller"/>
    <property type="match status" value="1"/>
</dbReference>
<dbReference type="FunFam" id="2.120.10.80:FF:000007">
    <property type="entry name" value="F-box/kelch-repeat protein SKIP11"/>
    <property type="match status" value="1"/>
</dbReference>
<dbReference type="InterPro" id="IPR008808">
    <property type="entry name" value="Powdery_mildew-R_dom"/>
</dbReference>
<proteinExistence type="predicted"/>
<dbReference type="Pfam" id="PF01344">
    <property type="entry name" value="Kelch_1"/>
    <property type="match status" value="2"/>
</dbReference>
<dbReference type="SUPFAM" id="SSF117281">
    <property type="entry name" value="Kelch motif"/>
    <property type="match status" value="1"/>
</dbReference>
<protein>
    <submittedName>
        <fullName evidence="5">Putative powdery mildew resistance protein, RPW8</fullName>
    </submittedName>
</protein>
<dbReference type="SMART" id="SM00612">
    <property type="entry name" value="Kelch"/>
    <property type="match status" value="2"/>
</dbReference>
<sequence length="831" mass="93411">MNEGKALVSKLSELSMWNILIWGNCCNCIGPDYAKQLDELNIFLWSLVESLRLEQMRNVTELVCLARHFKDRQDDMEKRQAEMEKKVDGILRGQQEVYDILIKQQETIQRLVPNSMQQAPSSSGVGAADPALGVVFRQLVDAVIQVKIENMMFKCLLDTFKSTLYCLQPLIEEVAEHGRVVHLPEQEVEKLIIQIVNGVELVHKCSKVRKHANYKKYKFPNKIFNLEEYLFRLFIELKGQVERNMKEAIDSANNIEMAIKKIEDEDLCDVQLPELLSTAVGFDMLNMQGLRDVTEEALLDSASVKDEGVKQTEGLSDVLPELLSPADGLDVLNMQGSLDLITANIQVVVTESEEIEAIDNSTRNVQEEEKVELGHSTPSSHHNPQFNSMLEGPSYLVSKQLPSSCEQESRWMYNTERVLDFSNSKRPLEDGEEMALMKVCKHADAVDRVEAVMDNLALSHANSDQPNDQNHEGKKYDPASLFHQLGRDVSVDCLVRCSRADYGSVAMLCRSFHSLIRSGELYTLRRKMGIVEHWAYFSCALSEWWAFNPDRGRWMPLPKIESNESFMYSDKESLAVGTELLVFGKEIMSHVCYKYSLLTHRWSSGRLMNTPRFLFASASSGEIAIVAGGCDLCGNILSTAELYNSETGTWLTLPSMHEPRRMCSGVFMDGKFYVIGGIGGSSAGEVYDLERGTWTEIPNMHPRKKKGAGATDVPAIAGSPPLVAVVNNILYAADWGKLEVRKYDKERNVWVTIGGLPERTYSINGWGVAFRACGNRLIIIGGRRGSSVEQIGVEQIEVNSWVPDEGPPQWNLLAIREDLRGFVYNCSVMGC</sequence>
<dbReference type="InterPro" id="IPR052439">
    <property type="entry name" value="F-box/Kelch-repeat"/>
</dbReference>
<dbReference type="Proteomes" id="UP000238479">
    <property type="component" value="Chromosome 1"/>
</dbReference>
<feature type="domain" description="RPW8" evidence="4">
    <location>
        <begin position="119"/>
        <end position="271"/>
    </location>
</feature>
<dbReference type="EMBL" id="PDCK01000039">
    <property type="protein sequence ID" value="PRQ59781.1"/>
    <property type="molecule type" value="Genomic_DNA"/>
</dbReference>
<evidence type="ECO:0000313" key="6">
    <source>
        <dbReference type="Proteomes" id="UP000238479"/>
    </source>
</evidence>
<evidence type="ECO:0000313" key="5">
    <source>
        <dbReference type="EMBL" id="PRQ59781.1"/>
    </source>
</evidence>
<dbReference type="Gramene" id="PRQ59781">
    <property type="protein sequence ID" value="PRQ59781"/>
    <property type="gene ID" value="RchiOBHm_Chr1g0373981"/>
</dbReference>
<accession>A0A2P6SM88</accession>
<comment type="caution">
    <text evidence="5">The sequence shown here is derived from an EMBL/GenBank/DDBJ whole genome shotgun (WGS) entry which is preliminary data.</text>
</comment>
<evidence type="ECO:0000256" key="3">
    <source>
        <dbReference type="SAM" id="MobiDB-lite"/>
    </source>
</evidence>
<keyword evidence="2" id="KW-0677">Repeat</keyword>
<evidence type="ECO:0000259" key="4">
    <source>
        <dbReference type="PROSITE" id="PS51153"/>
    </source>
</evidence>
<dbReference type="PANTHER" id="PTHR46122:SF9">
    <property type="entry name" value="F-BOX_KELCH-REPEAT PROTEIN"/>
    <property type="match status" value="1"/>
</dbReference>
<keyword evidence="1" id="KW-0880">Kelch repeat</keyword>
<organism evidence="5 6">
    <name type="scientific">Rosa chinensis</name>
    <name type="common">China rose</name>
    <dbReference type="NCBI Taxonomy" id="74649"/>
    <lineage>
        <taxon>Eukaryota</taxon>
        <taxon>Viridiplantae</taxon>
        <taxon>Streptophyta</taxon>
        <taxon>Embryophyta</taxon>
        <taxon>Tracheophyta</taxon>
        <taxon>Spermatophyta</taxon>
        <taxon>Magnoliopsida</taxon>
        <taxon>eudicotyledons</taxon>
        <taxon>Gunneridae</taxon>
        <taxon>Pentapetalae</taxon>
        <taxon>rosids</taxon>
        <taxon>fabids</taxon>
        <taxon>Rosales</taxon>
        <taxon>Rosaceae</taxon>
        <taxon>Rosoideae</taxon>
        <taxon>Rosoideae incertae sedis</taxon>
        <taxon>Rosa</taxon>
    </lineage>
</organism>